<dbReference type="GeneID" id="98171404"/>
<dbReference type="Pfam" id="PF13374">
    <property type="entry name" value="TPR_10"/>
    <property type="match status" value="2"/>
</dbReference>
<proteinExistence type="predicted"/>
<dbReference type="SUPFAM" id="SSF52540">
    <property type="entry name" value="P-loop containing nucleoside triphosphate hydrolases"/>
    <property type="match status" value="1"/>
</dbReference>
<evidence type="ECO:0008006" key="4">
    <source>
        <dbReference type="Google" id="ProtNLM"/>
    </source>
</evidence>
<evidence type="ECO:0000313" key="2">
    <source>
        <dbReference type="EMBL" id="GAB1310449.1"/>
    </source>
</evidence>
<dbReference type="Pfam" id="PF13424">
    <property type="entry name" value="TPR_12"/>
    <property type="match status" value="2"/>
</dbReference>
<dbReference type="EMBL" id="BAAFSV010000001">
    <property type="protein sequence ID" value="GAB1310449.1"/>
    <property type="molecule type" value="Genomic_DNA"/>
</dbReference>
<dbReference type="InterPro" id="IPR027417">
    <property type="entry name" value="P-loop_NTPase"/>
</dbReference>
<organism evidence="2 3">
    <name type="scientific">Madurella fahalii</name>
    <dbReference type="NCBI Taxonomy" id="1157608"/>
    <lineage>
        <taxon>Eukaryota</taxon>
        <taxon>Fungi</taxon>
        <taxon>Dikarya</taxon>
        <taxon>Ascomycota</taxon>
        <taxon>Pezizomycotina</taxon>
        <taxon>Sordariomycetes</taxon>
        <taxon>Sordariomycetidae</taxon>
        <taxon>Sordariales</taxon>
        <taxon>Sordariales incertae sedis</taxon>
        <taxon>Madurella</taxon>
    </lineage>
</organism>
<dbReference type="RefSeq" id="XP_070912182.1">
    <property type="nucleotide sequence ID" value="XM_071056081.1"/>
</dbReference>
<dbReference type="NCBIfam" id="NF040586">
    <property type="entry name" value="FxSxx_TPR"/>
    <property type="match status" value="1"/>
</dbReference>
<name>A0ABQ0FY75_9PEZI</name>
<evidence type="ECO:0000313" key="3">
    <source>
        <dbReference type="Proteomes" id="UP001628179"/>
    </source>
</evidence>
<dbReference type="InterPro" id="IPR011990">
    <property type="entry name" value="TPR-like_helical_dom_sf"/>
</dbReference>
<dbReference type="PANTHER" id="PTHR46082">
    <property type="entry name" value="ATP/GTP-BINDING PROTEIN-RELATED"/>
    <property type="match status" value="1"/>
</dbReference>
<evidence type="ECO:0000256" key="1">
    <source>
        <dbReference type="SAM" id="MobiDB-lite"/>
    </source>
</evidence>
<reference evidence="2 3" key="1">
    <citation type="submission" date="2024-09" db="EMBL/GenBank/DDBJ databases">
        <title>Itraconazole resistance in Madurella fahalii resulting from another homologue of gene encoding cytochrome P450 14-alpha sterol demethylase (CYP51).</title>
        <authorList>
            <person name="Yoshioka I."/>
            <person name="Fahal A.H."/>
            <person name="Kaneko S."/>
            <person name="Yaguchi T."/>
        </authorList>
    </citation>
    <scope>NUCLEOTIDE SEQUENCE [LARGE SCALE GENOMIC DNA]</scope>
    <source>
        <strain evidence="2 3">IFM 68171</strain>
    </source>
</reference>
<feature type="region of interest" description="Disordered" evidence="1">
    <location>
        <begin position="1"/>
        <end position="35"/>
    </location>
</feature>
<dbReference type="Gene3D" id="3.40.50.300">
    <property type="entry name" value="P-loop containing nucleotide triphosphate hydrolases"/>
    <property type="match status" value="1"/>
</dbReference>
<comment type="caution">
    <text evidence="2">The sequence shown here is derived from an EMBL/GenBank/DDBJ whole genome shotgun (WGS) entry which is preliminary data.</text>
</comment>
<sequence length="909" mass="102374">MRRFFRRRPNAAATGPAAEHDPPKRSVAGASSSTKTFPSGIKLLRSAAHATVDIVFVYGLTGDREKTWTAYDMSELWPKALLPPELPTARVLTFGYDAYVADWRGVVAQSRIGNHAWNLLTSLATYRDKDDTNERPIIFVCYSLGGLVCEDALVRSRERRERHLQNILRSTRGIAFLGTPYHGAGLAQWAELLSRSIGVIKQTNTEIVTVLRRESEVLVRIQDSFHAIVMARSREGLQPIQISCFYEELPLPGVGQVVPQHSAILPGYIPIGIYSNYMDMARFVSTDDPGFTALRAGLYGLGGIGKTQIALAHAFWLRETHPEVSVFWVHASNTERFRQAYTSIAQECQIPGYDDPKTDVLPLVKGWLERKDCGRWLMVVDNADDTELFFSQNKQAGSRLTKGKHPIEVGRMDEDETAQLLRARLGGIDAASDESSALSSRLEHLPLALVQAAAFIQENTITICDYLRLLDEREQNVIDLLSEEFETDGRDSETPRAVAETWILSFEQIQRQNVFAGELLSLMSLFDRQAVPLEFLSHYSKQQGQEQRGEIQLTKALGVLKAFCFVVEDRDRGFDMHRLVQLVTQRWLDRKGTMRQFAEQALSVVSQAYPYGSYENRAICSALLPHVHAVLRLVSTGSKDERLARASLLHCVAGFFSHEGQWNKAEKFQLQARGLLREVLGEEHPNTLASMANLASIYSNQGRWKEAESLEVQVMETSSRVLGEEQPDTLTSMANLASTYWNQGRWKEAESLEVQVMETSSRVLGEEHPDTLTSMANLASTYRNQGRWKEAEELQAKELDICSRVLGEEHPDTLTSMANLASIYWNQGRWKEAESLEVQVMETRKMVLGEEHPSTLTSMNNLAFTWKSLGRLSDALQLMQNCLYLRQRVLGSDHPDTISTRSTLGNWLN</sequence>
<accession>A0ABQ0FY75</accession>
<keyword evidence="3" id="KW-1185">Reference proteome</keyword>
<dbReference type="SUPFAM" id="SSF53474">
    <property type="entry name" value="alpha/beta-Hydrolases"/>
    <property type="match status" value="1"/>
</dbReference>
<dbReference type="Proteomes" id="UP001628179">
    <property type="component" value="Unassembled WGS sequence"/>
</dbReference>
<dbReference type="Gene3D" id="3.40.50.1820">
    <property type="entry name" value="alpha/beta hydrolase"/>
    <property type="match status" value="1"/>
</dbReference>
<gene>
    <name evidence="2" type="ORF">MFIFM68171_00659</name>
</gene>
<dbReference type="PANTHER" id="PTHR46082:SF6">
    <property type="entry name" value="AAA+ ATPASE DOMAIN-CONTAINING PROTEIN-RELATED"/>
    <property type="match status" value="1"/>
</dbReference>
<dbReference type="Gene3D" id="1.25.40.10">
    <property type="entry name" value="Tetratricopeptide repeat domain"/>
    <property type="match status" value="2"/>
</dbReference>
<dbReference type="InterPro" id="IPR053137">
    <property type="entry name" value="NLR-like"/>
</dbReference>
<protein>
    <recommendedName>
        <fullName evidence="4">Kinesin light chain</fullName>
    </recommendedName>
</protein>
<dbReference type="PRINTS" id="PR00381">
    <property type="entry name" value="KINESINLIGHT"/>
</dbReference>
<dbReference type="SUPFAM" id="SSF48452">
    <property type="entry name" value="TPR-like"/>
    <property type="match status" value="2"/>
</dbReference>
<dbReference type="InterPro" id="IPR029058">
    <property type="entry name" value="AB_hydrolase_fold"/>
</dbReference>